<comment type="caution">
    <text evidence="7">The sequence shown here is derived from an EMBL/GenBank/DDBJ whole genome shotgun (WGS) entry which is preliminary data.</text>
</comment>
<keyword evidence="8" id="KW-1185">Reference proteome</keyword>
<dbReference type="PANTHER" id="PTHR10644">
    <property type="entry name" value="DNA REPAIR/RNA PROCESSING CPSF FAMILY"/>
    <property type="match status" value="1"/>
</dbReference>
<feature type="domain" description="RSE1/DDB1/CPSF1 first beta-propeller" evidence="5">
    <location>
        <begin position="20"/>
        <end position="405"/>
    </location>
</feature>
<reference evidence="7 8" key="1">
    <citation type="journal article" date="2018" name="Front. Microbiol.">
        <title>Prospects for Fungal Bioremediation of Acidic Radioactive Waste Sites: Characterization and Genome Sequence of Rhodotorula taiwanensis MD1149.</title>
        <authorList>
            <person name="Tkavc R."/>
            <person name="Matrosova V.Y."/>
            <person name="Grichenko O.E."/>
            <person name="Gostincar C."/>
            <person name="Volpe R.P."/>
            <person name="Klimenkova P."/>
            <person name="Gaidamakova E.K."/>
            <person name="Zhou C.E."/>
            <person name="Stewart B.J."/>
            <person name="Lyman M.G."/>
            <person name="Malfatti S.A."/>
            <person name="Rubinfeld B."/>
            <person name="Courtot M."/>
            <person name="Singh J."/>
            <person name="Dalgard C.L."/>
            <person name="Hamilton T."/>
            <person name="Frey K.G."/>
            <person name="Gunde-Cimerman N."/>
            <person name="Dugan L."/>
            <person name="Daly M.J."/>
        </authorList>
    </citation>
    <scope>NUCLEOTIDE SEQUENCE [LARGE SCALE GENOMIC DNA]</scope>
    <source>
        <strain evidence="7 8">MD1149</strain>
    </source>
</reference>
<proteinExistence type="predicted"/>
<feature type="domain" description="RSE1/DDB1/CPSF1 second beta-propeller" evidence="6">
    <location>
        <begin position="560"/>
        <end position="930"/>
    </location>
</feature>
<dbReference type="InterPro" id="IPR018846">
    <property type="entry name" value="Beta-prop_RSE1/DDB1/CPSF1_1st"/>
</dbReference>
<evidence type="ECO:0000256" key="2">
    <source>
        <dbReference type="ARBA" id="ARBA00023242"/>
    </source>
</evidence>
<evidence type="ECO:0000313" key="7">
    <source>
        <dbReference type="EMBL" id="POY73837.1"/>
    </source>
</evidence>
<feature type="domain" description="RSE1/DDB1/CPSF1 C-terminal" evidence="4">
    <location>
        <begin position="1042"/>
        <end position="1366"/>
    </location>
</feature>
<name>A0A2S5BAP8_9BASI</name>
<evidence type="ECO:0000259" key="6">
    <source>
        <dbReference type="Pfam" id="PF23726"/>
    </source>
</evidence>
<dbReference type="OrthoDB" id="6109at2759"/>
<dbReference type="Pfam" id="PF03178">
    <property type="entry name" value="CPSF_A"/>
    <property type="match status" value="1"/>
</dbReference>
<evidence type="ECO:0008006" key="9">
    <source>
        <dbReference type="Google" id="ProtNLM"/>
    </source>
</evidence>
<dbReference type="GO" id="GO:0003676">
    <property type="term" value="F:nucleic acid binding"/>
    <property type="evidence" value="ECO:0007669"/>
    <property type="project" value="InterPro"/>
</dbReference>
<dbReference type="InterPro" id="IPR015943">
    <property type="entry name" value="WD40/YVTN_repeat-like_dom_sf"/>
</dbReference>
<dbReference type="GO" id="GO:0005634">
    <property type="term" value="C:nucleus"/>
    <property type="evidence" value="ECO:0007669"/>
    <property type="project" value="UniProtKB-SubCell"/>
</dbReference>
<evidence type="ECO:0000256" key="1">
    <source>
        <dbReference type="ARBA" id="ARBA00004123"/>
    </source>
</evidence>
<keyword evidence="2" id="KW-0539">Nucleus</keyword>
<dbReference type="Proteomes" id="UP000237144">
    <property type="component" value="Unassembled WGS sequence"/>
</dbReference>
<comment type="subcellular location">
    <subcellularLocation>
        <location evidence="1">Nucleus</location>
    </subcellularLocation>
</comment>
<sequence length="1398" mass="150819">MAPLTALHRQTVPPSGHSLAVACRLTGDARQRHLVTARNNALHVYAVRENRLVWLATRQLHGRVTGLQRLAAKGGDRLVVAVHHAKMCLLEWDERQHDLCPVSLHTYEKLPQVDDEREAHLSVDPASRLVALLLPTNSGGDATLALLPLFAAEDTGDDNEIEGVPYAPSHLVPLASLTQPVNAPQGAPNAFAPNASTPPIRNVVSMAFLPGFTEPTLALLYAPDWTWAGRLEYLAQNFLVSLVTLSTKSEGGTRAVVISTSPALPYSCLALKPCPTALGGTGGVLVTTANGLLYVDAQSGRVVAVPVNGWFARDYPPGRPKPAGLVTTGDAATPLKALVWCRSGAVFDLSFTLTGRTIASLHLERVADAGSLTGGGAASLIRLGGDLIFVGSETGSSALLRWRDTLKNEAAPSNVLDLLQAVPARSEAMDVDQEEEDIYGDAKPQPAKIDPSALASLASALAAQKPSPVQLEVCDTLPGYGAIRNMTTGLIDEESPAELVASTGAGMSAGLTVFRRNLYLTNRRSLHLPATLNTSEATFMPSVGLWRIQLAPVVDEAMQQVWIASDKEQTLLLRSTVNGLEIVQERPSSTLAAVPLAGGNAIALVSHASIVILDSQLQELQQLDLPHPLHPAAHPPHVSSTDSHLVVHVPVSAGGARSRTTPLVYSFDGGQLFPLDLDAFDMAPAPERKAGKRTAVFCDSLAAVPLARPIASKVAQEAKDDNDEDALYGGGDEAKPAAAAPSDGIVQPQDLGAERWEWIAEIDSKGDMKIRLLPSGVEIFSSSAVTLFPTVIEDGETERQIADSVDPDDVKVDRISLAYVGRNGQEALHLLILLTNGQLAVYEAHVSLTAPSTAFGGAMPRLACRFVKTAIRYLPSAPTRRKNAPASDLPPPRRDLRPFRSVGGHAGVFIAGEEAIWVLKGEHGPVRCVENADRGVYGFCELAGGLQQDELGGPVEGDEVAVQTRETLAIARMPRDIVFDSPLPYTLVPKDRVYSHVAFDLQTGLYVGSTLHETKFVAFDEEGQPMWKERDPELVEPSVHRSTLELLVPDTWEAIHGYEFRQNEFVTSLKSVSLESKSSRTGLRDFIAVGTAVARAEDLTIKGGIYIFEVVPVNPHPSVPRLDHEVRLMYFEEAKAAVNNVCDLNGYLFLSMGQKLYARAFEQDEFLLAIGFLDVGVHVTTLTGLKNFLLIGDEQQSISLVAFQEDPYKLVMLGRDFRPSRVGGANFIVNEGKLAFVSNDDRGVLRIFEYDPTNIASYAGHRLMCRTEYAAGSDSYASILFAKHLPNEDAKQNGILYGGLDGSLFSLVPVRDAVFKRLQSLQTLMMRHVLHFAGLNPRGYRIVKNDSVSRAITKGILDGDLLAAFEQLSLDQQLELAEAVGTDPDTVLANLRNLRGYE</sequence>
<dbReference type="InterPro" id="IPR050358">
    <property type="entry name" value="RSE1/DDB1/CFT1"/>
</dbReference>
<evidence type="ECO:0000256" key="3">
    <source>
        <dbReference type="SAM" id="MobiDB-lite"/>
    </source>
</evidence>
<evidence type="ECO:0000313" key="8">
    <source>
        <dbReference type="Proteomes" id="UP000237144"/>
    </source>
</evidence>
<gene>
    <name evidence="7" type="ORF">BMF94_3096</name>
</gene>
<dbReference type="Gene3D" id="2.130.10.10">
    <property type="entry name" value="YVTN repeat-like/Quinoprotein amine dehydrogenase"/>
    <property type="match status" value="2"/>
</dbReference>
<organism evidence="7 8">
    <name type="scientific">Rhodotorula taiwanensis</name>
    <dbReference type="NCBI Taxonomy" id="741276"/>
    <lineage>
        <taxon>Eukaryota</taxon>
        <taxon>Fungi</taxon>
        <taxon>Dikarya</taxon>
        <taxon>Basidiomycota</taxon>
        <taxon>Pucciniomycotina</taxon>
        <taxon>Microbotryomycetes</taxon>
        <taxon>Sporidiobolales</taxon>
        <taxon>Sporidiobolaceae</taxon>
        <taxon>Rhodotorula</taxon>
    </lineage>
</organism>
<dbReference type="EMBL" id="PJQD01000034">
    <property type="protein sequence ID" value="POY73837.1"/>
    <property type="molecule type" value="Genomic_DNA"/>
</dbReference>
<dbReference type="STRING" id="741276.A0A2S5BAP8"/>
<dbReference type="InterPro" id="IPR058543">
    <property type="entry name" value="Beta-prop_RSE1/DDB1/CPSF1_2nd"/>
</dbReference>
<dbReference type="Pfam" id="PF10433">
    <property type="entry name" value="Beta-prop_RSE1_1st"/>
    <property type="match status" value="1"/>
</dbReference>
<feature type="region of interest" description="Disordered" evidence="3">
    <location>
        <begin position="715"/>
        <end position="745"/>
    </location>
</feature>
<evidence type="ECO:0000259" key="4">
    <source>
        <dbReference type="Pfam" id="PF03178"/>
    </source>
</evidence>
<evidence type="ECO:0000259" key="5">
    <source>
        <dbReference type="Pfam" id="PF10433"/>
    </source>
</evidence>
<protein>
    <recommendedName>
        <fullName evidence="9">Cleavage/polyadenylation specificity factor A subunit C-terminal domain-containing protein</fullName>
    </recommendedName>
</protein>
<accession>A0A2S5BAP8</accession>
<dbReference type="InterPro" id="IPR004871">
    <property type="entry name" value="RSE1/DDB1/CPSF1_C"/>
</dbReference>
<dbReference type="Pfam" id="PF23726">
    <property type="entry name" value="Beta-prop_RSE1_2nd"/>
    <property type="match status" value="1"/>
</dbReference>